<name>A0A0L0MFR2_9BURK</name>
<dbReference type="Pfam" id="PF08327">
    <property type="entry name" value="AHSA1"/>
    <property type="match status" value="1"/>
</dbReference>
<keyword evidence="4" id="KW-1185">Reference proteome</keyword>
<evidence type="ECO:0000259" key="2">
    <source>
        <dbReference type="Pfam" id="PF08327"/>
    </source>
</evidence>
<dbReference type="InterPro" id="IPR023393">
    <property type="entry name" value="START-like_dom_sf"/>
</dbReference>
<dbReference type="EMBL" id="LFJJ01000030">
    <property type="protein sequence ID" value="KND61163.1"/>
    <property type="molecule type" value="Genomic_DNA"/>
</dbReference>
<sequence>MQSDSINRDAVIFEMNRDFDASRERVWQAWSQADQLAHWWGPKGCALEAHRFELRAGGFFHYAMKFPGAPAMWGRFNYREIVDGERIVWLNSFANEHGGIARAPFSAECPMEIENIVTFTEQDGKTRIALHAQPFGATTEELRFFDNLRPSLEQGFGGTFEQLADFLKR</sequence>
<dbReference type="InterPro" id="IPR013538">
    <property type="entry name" value="ASHA1/2-like_C"/>
</dbReference>
<evidence type="ECO:0000313" key="4">
    <source>
        <dbReference type="Proteomes" id="UP000036959"/>
    </source>
</evidence>
<evidence type="ECO:0000313" key="3">
    <source>
        <dbReference type="EMBL" id="KND61163.1"/>
    </source>
</evidence>
<keyword evidence="3" id="KW-0472">Membrane</keyword>
<proteinExistence type="inferred from homology"/>
<comment type="caution">
    <text evidence="3">The sequence shown here is derived from an EMBL/GenBank/DDBJ whole genome shotgun (WGS) entry which is preliminary data.</text>
</comment>
<comment type="similarity">
    <text evidence="1">Belongs to the AHA1 family.</text>
</comment>
<dbReference type="SUPFAM" id="SSF55961">
    <property type="entry name" value="Bet v1-like"/>
    <property type="match status" value="1"/>
</dbReference>
<protein>
    <submittedName>
        <fullName evidence="3">Putative glutathione S-transferase-related transmembrane protein</fullName>
        <ecNumber evidence="3">2.5.1.18</ecNumber>
    </submittedName>
</protein>
<accession>A0A0L0MFR2</accession>
<reference evidence="4" key="1">
    <citation type="submission" date="2015-06" db="EMBL/GenBank/DDBJ databases">
        <title>Comparative genomics of Burkholderia leaf nodule symbionts.</title>
        <authorList>
            <person name="Carlier A."/>
            <person name="Eberl L."/>
            <person name="Pinto-Carbo M."/>
        </authorList>
    </citation>
    <scope>NUCLEOTIDE SEQUENCE [LARGE SCALE GENOMIC DNA]</scope>
    <source>
        <strain evidence="4">UZHbot4</strain>
    </source>
</reference>
<keyword evidence="3" id="KW-0812">Transmembrane</keyword>
<dbReference type="RefSeq" id="WP_232316449.1">
    <property type="nucleotide sequence ID" value="NZ_LFJJ01000030.1"/>
</dbReference>
<dbReference type="PATRIC" id="fig|242163.4.peg.4309"/>
<evidence type="ECO:0000256" key="1">
    <source>
        <dbReference type="ARBA" id="ARBA00006817"/>
    </source>
</evidence>
<gene>
    <name evidence="3" type="ORF">BVER_03114c</name>
</gene>
<dbReference type="Gene3D" id="3.30.530.20">
    <property type="match status" value="1"/>
</dbReference>
<feature type="domain" description="Activator of Hsp90 ATPase homologue 1/2-like C-terminal" evidence="2">
    <location>
        <begin position="20"/>
        <end position="167"/>
    </location>
</feature>
<dbReference type="CDD" id="cd07814">
    <property type="entry name" value="SRPBCC_CalC_Aha1-like"/>
    <property type="match status" value="1"/>
</dbReference>
<keyword evidence="3" id="KW-0808">Transferase</keyword>
<dbReference type="GO" id="GO:0004364">
    <property type="term" value="F:glutathione transferase activity"/>
    <property type="evidence" value="ECO:0007669"/>
    <property type="project" value="UniProtKB-EC"/>
</dbReference>
<dbReference type="AlphaFoldDB" id="A0A0L0MFR2"/>
<dbReference type="EC" id="2.5.1.18" evidence="3"/>
<dbReference type="Proteomes" id="UP000036959">
    <property type="component" value="Unassembled WGS sequence"/>
</dbReference>
<organism evidence="3 4">
    <name type="scientific">Candidatus Burkholderia verschuerenii</name>
    <dbReference type="NCBI Taxonomy" id="242163"/>
    <lineage>
        <taxon>Bacteria</taxon>
        <taxon>Pseudomonadati</taxon>
        <taxon>Pseudomonadota</taxon>
        <taxon>Betaproteobacteria</taxon>
        <taxon>Burkholderiales</taxon>
        <taxon>Burkholderiaceae</taxon>
        <taxon>Burkholderia</taxon>
    </lineage>
</organism>